<name>A0ABQ2QBR2_9GAMM</name>
<dbReference type="EMBL" id="BMQV01000069">
    <property type="protein sequence ID" value="GGP69841.1"/>
    <property type="molecule type" value="Genomic_DNA"/>
</dbReference>
<proteinExistence type="predicted"/>
<dbReference type="InterPro" id="IPR024402">
    <property type="entry name" value="DUF2726"/>
</dbReference>
<reference evidence="3" key="1">
    <citation type="journal article" date="2019" name="Int. J. Syst. Evol. Microbiol.">
        <title>The Global Catalogue of Microorganisms (GCM) 10K type strain sequencing project: providing services to taxonomists for standard genome sequencing and annotation.</title>
        <authorList>
            <consortium name="The Broad Institute Genomics Platform"/>
            <consortium name="The Broad Institute Genome Sequencing Center for Infectious Disease"/>
            <person name="Wu L."/>
            <person name="Ma J."/>
        </authorList>
    </citation>
    <scope>NUCLEOTIDE SEQUENCE [LARGE SCALE GENOMIC DNA]</scope>
    <source>
        <strain evidence="3">JCM 32304</strain>
    </source>
</reference>
<dbReference type="Proteomes" id="UP000654367">
    <property type="component" value="Unassembled WGS sequence"/>
</dbReference>
<evidence type="ECO:0000313" key="3">
    <source>
        <dbReference type="Proteomes" id="UP000654367"/>
    </source>
</evidence>
<keyword evidence="3" id="KW-1185">Reference proteome</keyword>
<accession>A0ABQ2QBR2</accession>
<dbReference type="Pfam" id="PF10881">
    <property type="entry name" value="DUF2726"/>
    <property type="match status" value="1"/>
</dbReference>
<comment type="caution">
    <text evidence="2">The sequence shown here is derived from an EMBL/GenBank/DDBJ whole genome shotgun (WGS) entry which is preliminary data.</text>
</comment>
<gene>
    <name evidence="2" type="ORF">GCM10009409_38200</name>
</gene>
<protein>
    <recommendedName>
        <fullName evidence="1">DUF2726 domain-containing protein</fullName>
    </recommendedName>
</protein>
<organism evidence="2 3">
    <name type="scientific">Shewanella saliphila</name>
    <dbReference type="NCBI Taxonomy" id="2282698"/>
    <lineage>
        <taxon>Bacteria</taxon>
        <taxon>Pseudomonadati</taxon>
        <taxon>Pseudomonadota</taxon>
        <taxon>Gammaproteobacteria</taxon>
        <taxon>Alteromonadales</taxon>
        <taxon>Shewanellaceae</taxon>
        <taxon>Shewanella</taxon>
    </lineage>
</organism>
<feature type="domain" description="DUF2726" evidence="1">
    <location>
        <begin position="150"/>
        <end position="257"/>
    </location>
</feature>
<dbReference type="RefSeq" id="WP_160054382.1">
    <property type="nucleotide sequence ID" value="NZ_BMQV01000069.1"/>
</dbReference>
<evidence type="ECO:0000313" key="2">
    <source>
        <dbReference type="EMBL" id="GGP69841.1"/>
    </source>
</evidence>
<evidence type="ECO:0000259" key="1">
    <source>
        <dbReference type="Pfam" id="PF10881"/>
    </source>
</evidence>
<sequence>MERFYSLMAEKRWPDIFKLTRTEQSSLKHSEVEWANVCIHLETEFIRFANEELAVLVSTLCREYILLHSASYLYLSGDARTKIENIGIEAYQELSHKEAVAFARMCTHSNKAAELLVEPQKNTGIKPSVEEPTKTSKFSRVDWLQPLFKSNLESEFYQALKDVFPSYFIYPNVVLSNIFDFDMIREHLALPERDFYFKGIVDFVVFDPADNHNPKYFFEVDSHYHDNVDARRRDKLKNNIFDAANIPLHRVRADTDSLTTAHDFKVVIRKLIR</sequence>